<reference evidence="1" key="4">
    <citation type="submission" date="2025-09" db="UniProtKB">
        <authorList>
            <consortium name="Ensembl"/>
        </authorList>
    </citation>
    <scope>IDENTIFICATION</scope>
    <source>
        <strain evidence="1">HNI</strain>
    </source>
</reference>
<dbReference type="AlphaFoldDB" id="A0A3P9MF87"/>
<evidence type="ECO:0000313" key="2">
    <source>
        <dbReference type="Proteomes" id="UP000265180"/>
    </source>
</evidence>
<reference evidence="1 2" key="2">
    <citation type="submission" date="2017-04" db="EMBL/GenBank/DDBJ databases">
        <title>CpG methylation of centromeres and impact of large insertions on vertebrate speciation.</title>
        <authorList>
            <person name="Ichikawa K."/>
            <person name="Yoshimura J."/>
            <person name="Morishita S."/>
        </authorList>
    </citation>
    <scope>NUCLEOTIDE SEQUENCE</scope>
    <source>
        <strain evidence="1 2">HNI</strain>
    </source>
</reference>
<evidence type="ECO:0000313" key="1">
    <source>
        <dbReference type="Ensembl" id="ENSORLP00020031619.1"/>
    </source>
</evidence>
<reference key="1">
    <citation type="journal article" date="2007" name="Nature">
        <title>The medaka draft genome and insights into vertebrate genome evolution.</title>
        <authorList>
            <person name="Kasahara M."/>
            <person name="Naruse K."/>
            <person name="Sasaki S."/>
            <person name="Nakatani Y."/>
            <person name="Qu W."/>
            <person name="Ahsan B."/>
            <person name="Yamada T."/>
            <person name="Nagayasu Y."/>
            <person name="Doi K."/>
            <person name="Kasai Y."/>
            <person name="Jindo T."/>
            <person name="Kobayashi D."/>
            <person name="Shimada A."/>
            <person name="Toyoda A."/>
            <person name="Kuroki Y."/>
            <person name="Fujiyama A."/>
            <person name="Sasaki T."/>
            <person name="Shimizu A."/>
            <person name="Asakawa S."/>
            <person name="Shimizu N."/>
            <person name="Hashimoto S."/>
            <person name="Yang J."/>
            <person name="Lee Y."/>
            <person name="Matsushima K."/>
            <person name="Sugano S."/>
            <person name="Sakaizumi M."/>
            <person name="Narita T."/>
            <person name="Ohishi K."/>
            <person name="Haga S."/>
            <person name="Ohta F."/>
            <person name="Nomoto H."/>
            <person name="Nogata K."/>
            <person name="Morishita T."/>
            <person name="Endo T."/>
            <person name="Shin-I T."/>
            <person name="Takeda H."/>
            <person name="Morishita S."/>
            <person name="Kohara Y."/>
        </authorList>
    </citation>
    <scope>NUCLEOTIDE SEQUENCE [LARGE SCALE GENOMIC DNA]</scope>
    <source>
        <strain>Hd-rR</strain>
    </source>
</reference>
<proteinExistence type="predicted"/>
<accession>A0A3P9MF87</accession>
<name>A0A3P9MF87_ORYLA</name>
<dbReference type="Ensembl" id="ENSORLT00020023818.1">
    <property type="protein sequence ID" value="ENSORLP00020031619.1"/>
    <property type="gene ID" value="ENSORLG00020016746.1"/>
</dbReference>
<sequence>MFVSIFLLWLCFFFILFQFKLWRPKNFPPGPLSLPVLGNLLHLNLKNPLPKTPLLGKTDSQLNSLLCAD</sequence>
<reference evidence="1" key="3">
    <citation type="submission" date="2025-08" db="UniProtKB">
        <authorList>
            <consortium name="Ensembl"/>
        </authorList>
    </citation>
    <scope>IDENTIFICATION</scope>
    <source>
        <strain evidence="1">HNI</strain>
    </source>
</reference>
<organism evidence="1 2">
    <name type="scientific">Oryzias latipes</name>
    <name type="common">Japanese rice fish</name>
    <name type="synonym">Japanese killifish</name>
    <dbReference type="NCBI Taxonomy" id="8090"/>
    <lineage>
        <taxon>Eukaryota</taxon>
        <taxon>Metazoa</taxon>
        <taxon>Chordata</taxon>
        <taxon>Craniata</taxon>
        <taxon>Vertebrata</taxon>
        <taxon>Euteleostomi</taxon>
        <taxon>Actinopterygii</taxon>
        <taxon>Neopterygii</taxon>
        <taxon>Teleostei</taxon>
        <taxon>Neoteleostei</taxon>
        <taxon>Acanthomorphata</taxon>
        <taxon>Ovalentaria</taxon>
        <taxon>Atherinomorphae</taxon>
        <taxon>Beloniformes</taxon>
        <taxon>Adrianichthyidae</taxon>
        <taxon>Oryziinae</taxon>
        <taxon>Oryzias</taxon>
    </lineage>
</organism>
<protein>
    <submittedName>
        <fullName evidence="1">Uncharacterized protein</fullName>
    </submittedName>
</protein>
<dbReference type="Proteomes" id="UP000265180">
    <property type="component" value="Chromosome 6"/>
</dbReference>